<name>A0ABQ3VTM9_9CHLR</name>
<accession>A0ABQ3VTM9</accession>
<dbReference type="EMBL" id="BNJJ01000041">
    <property type="protein sequence ID" value="GHO89637.1"/>
    <property type="molecule type" value="Genomic_DNA"/>
</dbReference>
<keyword evidence="2" id="KW-1185">Reference proteome</keyword>
<dbReference type="Proteomes" id="UP000635565">
    <property type="component" value="Unassembled WGS sequence"/>
</dbReference>
<sequence length="61" mass="7525">MARKKVPYPEKQKVIFLNFSDDIFKLPDHRAFIVRKTYSIRLFNYPLVKNLIFFIRNRYTN</sequence>
<gene>
    <name evidence="1" type="ORF">KSZ_76430</name>
</gene>
<comment type="caution">
    <text evidence="1">The sequence shown here is derived from an EMBL/GenBank/DDBJ whole genome shotgun (WGS) entry which is preliminary data.</text>
</comment>
<organism evidence="1 2">
    <name type="scientific">Dictyobacter formicarum</name>
    <dbReference type="NCBI Taxonomy" id="2778368"/>
    <lineage>
        <taxon>Bacteria</taxon>
        <taxon>Bacillati</taxon>
        <taxon>Chloroflexota</taxon>
        <taxon>Ktedonobacteria</taxon>
        <taxon>Ktedonobacterales</taxon>
        <taxon>Dictyobacteraceae</taxon>
        <taxon>Dictyobacter</taxon>
    </lineage>
</organism>
<proteinExistence type="predicted"/>
<evidence type="ECO:0000313" key="1">
    <source>
        <dbReference type="EMBL" id="GHO89637.1"/>
    </source>
</evidence>
<reference evidence="1 2" key="1">
    <citation type="journal article" date="2021" name="Int. J. Syst. Evol. Microbiol.">
        <title>Reticulibacter mediterranei gen. nov., sp. nov., within the new family Reticulibacteraceae fam. nov., and Ktedonospora formicarum gen. nov., sp. nov., Ktedonobacter robiniae sp. nov., Dictyobacter formicarum sp. nov. and Dictyobacter arantiisoli sp. nov., belonging to the class Ktedonobacteria.</title>
        <authorList>
            <person name="Yabe S."/>
            <person name="Zheng Y."/>
            <person name="Wang C.M."/>
            <person name="Sakai Y."/>
            <person name="Abe K."/>
            <person name="Yokota A."/>
            <person name="Donadio S."/>
            <person name="Cavaletti L."/>
            <person name="Monciardini P."/>
        </authorList>
    </citation>
    <scope>NUCLEOTIDE SEQUENCE [LARGE SCALE GENOMIC DNA]</scope>
    <source>
        <strain evidence="1 2">SOSP1-9</strain>
    </source>
</reference>
<protein>
    <submittedName>
        <fullName evidence="1">Uncharacterized protein</fullName>
    </submittedName>
</protein>
<evidence type="ECO:0000313" key="2">
    <source>
        <dbReference type="Proteomes" id="UP000635565"/>
    </source>
</evidence>